<evidence type="ECO:0000259" key="8">
    <source>
        <dbReference type="PROSITE" id="PS50941"/>
    </source>
</evidence>
<keyword evidence="3 6" id="KW-0147">Chitin-binding</keyword>
<dbReference type="InterPro" id="IPR012951">
    <property type="entry name" value="BBE"/>
</dbReference>
<feature type="disulfide bond" evidence="6">
    <location>
        <begin position="43"/>
        <end position="57"/>
    </location>
</feature>
<organism evidence="10 11">
    <name type="scientific">Paraphoma chrysanthemicola</name>
    <dbReference type="NCBI Taxonomy" id="798071"/>
    <lineage>
        <taxon>Eukaryota</taxon>
        <taxon>Fungi</taxon>
        <taxon>Dikarya</taxon>
        <taxon>Ascomycota</taxon>
        <taxon>Pezizomycotina</taxon>
        <taxon>Dothideomycetes</taxon>
        <taxon>Pleosporomycetidae</taxon>
        <taxon>Pleosporales</taxon>
        <taxon>Pleosporineae</taxon>
        <taxon>Phaeosphaeriaceae</taxon>
        <taxon>Paraphoma</taxon>
    </lineage>
</organism>
<evidence type="ECO:0000256" key="1">
    <source>
        <dbReference type="ARBA" id="ARBA00005466"/>
    </source>
</evidence>
<feature type="chain" id="PRO_5035460723" description="Carbohydrate-binding module family 18" evidence="7">
    <location>
        <begin position="19"/>
        <end position="663"/>
    </location>
</feature>
<accession>A0A8K0RCD6</accession>
<comment type="caution">
    <text evidence="6">Lacks conserved residue(s) required for the propagation of feature annotation.</text>
</comment>
<keyword evidence="11" id="KW-1185">Reference proteome</keyword>
<dbReference type="CDD" id="cd11618">
    <property type="entry name" value="ChtBD1_1"/>
    <property type="match status" value="2"/>
</dbReference>
<feature type="signal peptide" evidence="7">
    <location>
        <begin position="1"/>
        <end position="18"/>
    </location>
</feature>
<evidence type="ECO:0000256" key="7">
    <source>
        <dbReference type="SAM" id="SignalP"/>
    </source>
</evidence>
<protein>
    <recommendedName>
        <fullName evidence="12">Carbohydrate-binding module family 18</fullName>
    </recommendedName>
</protein>
<reference evidence="10" key="1">
    <citation type="journal article" date="2021" name="Nat. Commun.">
        <title>Genetic determinants of endophytism in the Arabidopsis root mycobiome.</title>
        <authorList>
            <person name="Mesny F."/>
            <person name="Miyauchi S."/>
            <person name="Thiergart T."/>
            <person name="Pickel B."/>
            <person name="Atanasova L."/>
            <person name="Karlsson M."/>
            <person name="Huettel B."/>
            <person name="Barry K.W."/>
            <person name="Haridas S."/>
            <person name="Chen C."/>
            <person name="Bauer D."/>
            <person name="Andreopoulos W."/>
            <person name="Pangilinan J."/>
            <person name="LaButti K."/>
            <person name="Riley R."/>
            <person name="Lipzen A."/>
            <person name="Clum A."/>
            <person name="Drula E."/>
            <person name="Henrissat B."/>
            <person name="Kohler A."/>
            <person name="Grigoriev I.V."/>
            <person name="Martin F.M."/>
            <person name="Hacquard S."/>
        </authorList>
    </citation>
    <scope>NUCLEOTIDE SEQUENCE</scope>
    <source>
        <strain evidence="10">MPI-SDFR-AT-0120</strain>
    </source>
</reference>
<dbReference type="PROSITE" id="PS50941">
    <property type="entry name" value="CHIT_BIND_I_2"/>
    <property type="match status" value="2"/>
</dbReference>
<dbReference type="Gene3D" id="3.40.462.20">
    <property type="match status" value="1"/>
</dbReference>
<feature type="domain" description="Chitin-binding type-1" evidence="8">
    <location>
        <begin position="117"/>
        <end position="163"/>
    </location>
</feature>
<dbReference type="Pfam" id="PF08031">
    <property type="entry name" value="BBE"/>
    <property type="match status" value="1"/>
</dbReference>
<feature type="disulfide bond" evidence="6">
    <location>
        <begin position="136"/>
        <end position="150"/>
    </location>
</feature>
<dbReference type="InterPro" id="IPR050416">
    <property type="entry name" value="FAD-linked_Oxidoreductase"/>
</dbReference>
<evidence type="ECO:0000313" key="11">
    <source>
        <dbReference type="Proteomes" id="UP000813461"/>
    </source>
</evidence>
<keyword evidence="5" id="KW-0560">Oxidoreductase</keyword>
<dbReference type="SUPFAM" id="SSF57016">
    <property type="entry name" value="Plant lectins/antimicrobial peptides"/>
    <property type="match status" value="2"/>
</dbReference>
<dbReference type="GO" id="GO:0071949">
    <property type="term" value="F:FAD binding"/>
    <property type="evidence" value="ECO:0007669"/>
    <property type="project" value="InterPro"/>
</dbReference>
<dbReference type="Gene3D" id="3.30.60.10">
    <property type="entry name" value="Endochitinase-like"/>
    <property type="match status" value="2"/>
</dbReference>
<dbReference type="InterPro" id="IPR001002">
    <property type="entry name" value="Chitin-bd_1"/>
</dbReference>
<dbReference type="GO" id="GO:0008061">
    <property type="term" value="F:chitin binding"/>
    <property type="evidence" value="ECO:0007669"/>
    <property type="project" value="UniProtKB-UniRule"/>
</dbReference>
<evidence type="ECO:0000313" key="10">
    <source>
        <dbReference type="EMBL" id="KAH7089693.1"/>
    </source>
</evidence>
<gene>
    <name evidence="10" type="ORF">FB567DRAFT_466909</name>
</gene>
<evidence type="ECO:0000259" key="9">
    <source>
        <dbReference type="PROSITE" id="PS51387"/>
    </source>
</evidence>
<evidence type="ECO:0000256" key="3">
    <source>
        <dbReference type="ARBA" id="ARBA00022669"/>
    </source>
</evidence>
<dbReference type="InterPro" id="IPR006094">
    <property type="entry name" value="Oxid_FAD_bind_N"/>
</dbReference>
<feature type="domain" description="FAD-binding PCMH-type" evidence="9">
    <location>
        <begin position="228"/>
        <end position="401"/>
    </location>
</feature>
<dbReference type="SMART" id="SM00270">
    <property type="entry name" value="ChtBD1"/>
    <property type="match status" value="2"/>
</dbReference>
<dbReference type="InterPro" id="IPR016169">
    <property type="entry name" value="FAD-bd_PCMH_sub2"/>
</dbReference>
<dbReference type="InterPro" id="IPR036861">
    <property type="entry name" value="Endochitinase-like_sf"/>
</dbReference>
<dbReference type="PANTHER" id="PTHR42973:SF15">
    <property type="entry name" value="FAD-BINDING PCMH-TYPE DOMAIN-CONTAINING PROTEIN"/>
    <property type="match status" value="1"/>
</dbReference>
<keyword evidence="4" id="KW-0274">FAD</keyword>
<dbReference type="InterPro" id="IPR036318">
    <property type="entry name" value="FAD-bd_PCMH-like_sf"/>
</dbReference>
<name>A0A8K0RCD6_9PLEO</name>
<feature type="domain" description="Chitin-binding type-1" evidence="8">
    <location>
        <begin position="24"/>
        <end position="70"/>
    </location>
</feature>
<dbReference type="AlphaFoldDB" id="A0A8K0RCD6"/>
<keyword evidence="7" id="KW-0732">Signal</keyword>
<sequence length="663" mass="69207">MKYLTLTASILSLAVANAQKVSTDGSCGSTGSVTCKGSSFGDCCSQYGWCGSSTAHCGMGCQSAWGTCSGSNPVSSTKRTSSTLVVQTSTRSLTPVAGTSTRASPPAASPTKKVSTDATCGGTNGFTCLGTSFGNCCSASGWCGSTTAYCGSGCQSGFGNCGSNNGASSSVKPSSTLKISSSVRASSATPSSSGSQSALQCLNDKNVPYKMTSDAEYTDLIKPYNTRLPFKPAVVVIPTTNQHVQDAVVCAAQSGLKVQAKSGGHSYASFGLGGKDGSMNINLQSLQTIQLDQSSGIVTVGGGVRLGNLADGIWSQGQRALSHGTCPGVGIGGHFTHGGYSHTSRNYGLAMDQIVGADVVLANGTLIKASSTAYPDIFWAVRGAAESFGIVTTFYLQTSPAPSSVTYFQFDINGVFNSKATFTNTFLHLQDVAKNASVVDNKVSFGIYLDGYGTYSLSGAYFGSVADFNSKVKPELLRTLPSSTPTVTSLSWYDFLVKVSGESTLKTSVTGYDLHDEFFAKSVTVPESDGLTATTMNALYDYLNTAGDVEYFIIINLYGGPGSKINSKDSSFAAYNDRDSLWVLQNYGYTANSVDFINGINNAITKAQPQTTFGAYLNYVDPTLDAATAHKVYYGDAIYARLAALKKQVDPQSVFWNPQAIGA</sequence>
<dbReference type="Pfam" id="PF01565">
    <property type="entry name" value="FAD_binding_4"/>
    <property type="match status" value="1"/>
</dbReference>
<keyword evidence="6" id="KW-1015">Disulfide bond</keyword>
<evidence type="ECO:0000256" key="4">
    <source>
        <dbReference type="ARBA" id="ARBA00022827"/>
    </source>
</evidence>
<comment type="caution">
    <text evidence="10">The sequence shown here is derived from an EMBL/GenBank/DDBJ whole genome shotgun (WGS) entry which is preliminary data.</text>
</comment>
<dbReference type="PANTHER" id="PTHR42973">
    <property type="entry name" value="BINDING OXIDOREDUCTASE, PUTATIVE (AFU_ORTHOLOGUE AFUA_1G17690)-RELATED"/>
    <property type="match status" value="1"/>
</dbReference>
<dbReference type="Proteomes" id="UP000813461">
    <property type="component" value="Unassembled WGS sequence"/>
</dbReference>
<dbReference type="SUPFAM" id="SSF56176">
    <property type="entry name" value="FAD-binding/transporter-associated domain-like"/>
    <property type="match status" value="1"/>
</dbReference>
<dbReference type="InterPro" id="IPR016166">
    <property type="entry name" value="FAD-bd_PCMH"/>
</dbReference>
<keyword evidence="2" id="KW-0285">Flavoprotein</keyword>
<evidence type="ECO:0008006" key="12">
    <source>
        <dbReference type="Google" id="ProtNLM"/>
    </source>
</evidence>
<evidence type="ECO:0000256" key="5">
    <source>
        <dbReference type="ARBA" id="ARBA00023002"/>
    </source>
</evidence>
<dbReference type="OrthoDB" id="407275at2759"/>
<comment type="similarity">
    <text evidence="1">Belongs to the oxygen-dependent FAD-linked oxidoreductase family.</text>
</comment>
<dbReference type="GO" id="GO:0016491">
    <property type="term" value="F:oxidoreductase activity"/>
    <property type="evidence" value="ECO:0007669"/>
    <property type="project" value="UniProtKB-KW"/>
</dbReference>
<evidence type="ECO:0000256" key="2">
    <source>
        <dbReference type="ARBA" id="ARBA00022630"/>
    </source>
</evidence>
<evidence type="ECO:0000256" key="6">
    <source>
        <dbReference type="PROSITE-ProRule" id="PRU00261"/>
    </source>
</evidence>
<dbReference type="PROSITE" id="PS51387">
    <property type="entry name" value="FAD_PCMH"/>
    <property type="match status" value="1"/>
</dbReference>
<proteinExistence type="inferred from homology"/>
<dbReference type="Gene3D" id="3.30.465.10">
    <property type="match status" value="1"/>
</dbReference>
<dbReference type="EMBL" id="JAGMVJ010000006">
    <property type="protein sequence ID" value="KAH7089693.1"/>
    <property type="molecule type" value="Genomic_DNA"/>
</dbReference>